<dbReference type="Proteomes" id="UP000318626">
    <property type="component" value="Chromosome"/>
</dbReference>
<reference evidence="2" key="1">
    <citation type="submission" date="2019-02" db="EMBL/GenBank/DDBJ databases">
        <title>Deep-cultivation of Planctomycetes and their phenomic and genomic characterization uncovers novel biology.</title>
        <authorList>
            <person name="Wiegand S."/>
            <person name="Jogler M."/>
            <person name="Boedeker C."/>
            <person name="Pinto D."/>
            <person name="Vollmers J."/>
            <person name="Rivas-Marin E."/>
            <person name="Kohn T."/>
            <person name="Peeters S.H."/>
            <person name="Heuer A."/>
            <person name="Rast P."/>
            <person name="Oberbeckmann S."/>
            <person name="Bunk B."/>
            <person name="Jeske O."/>
            <person name="Meyerdierks A."/>
            <person name="Storesund J.E."/>
            <person name="Kallscheuer N."/>
            <person name="Luecker S."/>
            <person name="Lage O.M."/>
            <person name="Pohl T."/>
            <person name="Merkel B.J."/>
            <person name="Hornburger P."/>
            <person name="Mueller R.-W."/>
            <person name="Bruemmer F."/>
            <person name="Labrenz M."/>
            <person name="Spormann A.M."/>
            <person name="Op den Camp H."/>
            <person name="Overmann J."/>
            <person name="Amann R."/>
            <person name="Jetten M.S.M."/>
            <person name="Mascher T."/>
            <person name="Medema M.H."/>
            <person name="Devos D.P."/>
            <person name="Kaster A.-K."/>
            <person name="Ovreas L."/>
            <person name="Rohde M."/>
            <person name="Galperin M.Y."/>
            <person name="Jogler C."/>
        </authorList>
    </citation>
    <scope>NUCLEOTIDE SEQUENCE [LARGE SCALE GENOMIC DNA]</scope>
    <source>
        <strain evidence="2">Pan97</strain>
    </source>
</reference>
<dbReference type="AlphaFoldDB" id="A0A518C4W8"/>
<keyword evidence="2" id="KW-1185">Reference proteome</keyword>
<name>A0A518C4W8_9BACT</name>
<accession>A0A518C4W8</accession>
<organism evidence="1 2">
    <name type="scientific">Bremerella volcania</name>
    <dbReference type="NCBI Taxonomy" id="2527984"/>
    <lineage>
        <taxon>Bacteria</taxon>
        <taxon>Pseudomonadati</taxon>
        <taxon>Planctomycetota</taxon>
        <taxon>Planctomycetia</taxon>
        <taxon>Pirellulales</taxon>
        <taxon>Pirellulaceae</taxon>
        <taxon>Bremerella</taxon>
    </lineage>
</organism>
<evidence type="ECO:0000313" key="2">
    <source>
        <dbReference type="Proteomes" id="UP000318626"/>
    </source>
</evidence>
<sequence>MSHRLTCMFFMRDGQRFYHFDNGNDYLVMPPPRGGFITSRYAKSPRSGTIS</sequence>
<proteinExistence type="predicted"/>
<dbReference type="EMBL" id="CP036289">
    <property type="protein sequence ID" value="QDU74267.1"/>
    <property type="molecule type" value="Genomic_DNA"/>
</dbReference>
<dbReference type="KEGG" id="bvo:Pan97_12740"/>
<gene>
    <name evidence="1" type="ORF">Pan97_12740</name>
</gene>
<protein>
    <submittedName>
        <fullName evidence="1">Uncharacterized protein</fullName>
    </submittedName>
</protein>
<evidence type="ECO:0000313" key="1">
    <source>
        <dbReference type="EMBL" id="QDU74267.1"/>
    </source>
</evidence>